<gene>
    <name evidence="1" type="ORF">IAG11_22820</name>
</gene>
<comment type="caution">
    <text evidence="1">The sequence shown here is derived from an EMBL/GenBank/DDBJ whole genome shotgun (WGS) entry which is preliminary data.</text>
</comment>
<sequence>MASQNDISARIATAKKEGFTDEQIYSSLASNAGFGKRITMAKKEGYSDSDIAKTLGLSIQKDLGTQPPIKVSATRQPFDWKAAQQKSMQDQAKKAGPTQMWESALLGASDL</sequence>
<reference evidence="1" key="1">
    <citation type="submission" date="2020-08" db="EMBL/GenBank/DDBJ databases">
        <title>Diversity of carbapenem-resistant Acinetobacter baumannii and bacteriophage-mediated spread of the Oxa23 carbapenemase.</title>
        <authorList>
            <person name="Abouelfetouh A."/>
            <person name="Mattock J."/>
            <person name="Turner D."/>
            <person name="Li E."/>
            <person name="Evans B.A."/>
        </authorList>
    </citation>
    <scope>NUCLEOTIDE SEQUENCE</scope>
    <source>
        <strain evidence="1">A86</strain>
    </source>
</reference>
<evidence type="ECO:0000313" key="2">
    <source>
        <dbReference type="Proteomes" id="UP000634608"/>
    </source>
</evidence>
<protein>
    <submittedName>
        <fullName evidence="1">Uncharacterized protein</fullName>
    </submittedName>
</protein>
<evidence type="ECO:0000313" key="1">
    <source>
        <dbReference type="EMBL" id="MBD0222659.1"/>
    </source>
</evidence>
<dbReference type="Proteomes" id="UP000634608">
    <property type="component" value="Unassembled WGS sequence"/>
</dbReference>
<dbReference type="EMBL" id="JACSVK010000642">
    <property type="protein sequence ID" value="MBD0222659.1"/>
    <property type="molecule type" value="Genomic_DNA"/>
</dbReference>
<organism evidence="1 2">
    <name type="scientific">Acinetobacter baumannii</name>
    <dbReference type="NCBI Taxonomy" id="470"/>
    <lineage>
        <taxon>Bacteria</taxon>
        <taxon>Pseudomonadati</taxon>
        <taxon>Pseudomonadota</taxon>
        <taxon>Gammaproteobacteria</taxon>
        <taxon>Moraxellales</taxon>
        <taxon>Moraxellaceae</taxon>
        <taxon>Acinetobacter</taxon>
        <taxon>Acinetobacter calcoaceticus/baumannii complex</taxon>
    </lineage>
</organism>
<accession>A0A8I0FCU9</accession>
<name>A0A8I0FCU9_ACIBA</name>
<proteinExistence type="predicted"/>
<feature type="non-terminal residue" evidence="1">
    <location>
        <position position="111"/>
    </location>
</feature>
<dbReference type="AlphaFoldDB" id="A0A8I0FCU9"/>